<dbReference type="InterPro" id="IPR021516">
    <property type="entry name" value="DUF3179"/>
</dbReference>
<protein>
    <recommendedName>
        <fullName evidence="4">DUF3179 domain-containing protein</fullName>
    </recommendedName>
</protein>
<organism evidence="3">
    <name type="scientific">marine sediment metagenome</name>
    <dbReference type="NCBI Taxonomy" id="412755"/>
    <lineage>
        <taxon>unclassified sequences</taxon>
        <taxon>metagenomes</taxon>
        <taxon>ecological metagenomes</taxon>
    </lineage>
</organism>
<accession>A0A0F8XWQ0</accession>
<dbReference type="EMBL" id="LAZR01056805">
    <property type="protein sequence ID" value="KKK73393.1"/>
    <property type="molecule type" value="Genomic_DNA"/>
</dbReference>
<sequence>MNAERQRLLETAARQKPWRKWGPYLSERQWVAIRKILIVAVCMAVLCGSVGLLTAGQPNSQSAKSTKTDPLAQFNIERLTVPRDEIRSGGPGKDGIPSLTKPKAIATKGAKYRADERIVVVTVGKETRGYPLAILNWHEAVNDVIGGTPIAVVYCPLCDSVSIVDRRMDDATLEFGISGLLHNSNVLLYDRKSNALWSQIGLQAISGPHVGKSLKHLPWRLTTFWEFAKQFPKATVISTDTGYRRDYTRNPYTAYFRTDRLMFPVSRRDNRLKPKTAVVGVKIGETTRAYPVETVRQARKGRIVEKLGESQIVLHANQNTVAVIEAPDNAMVVHTFWFAWAAFHPDTSIYGQTPTTQEARTTQPQAPESDK</sequence>
<evidence type="ECO:0008006" key="4">
    <source>
        <dbReference type="Google" id="ProtNLM"/>
    </source>
</evidence>
<keyword evidence="2" id="KW-1133">Transmembrane helix</keyword>
<evidence type="ECO:0000256" key="2">
    <source>
        <dbReference type="SAM" id="Phobius"/>
    </source>
</evidence>
<dbReference type="AlphaFoldDB" id="A0A0F8XWQ0"/>
<reference evidence="3" key="1">
    <citation type="journal article" date="2015" name="Nature">
        <title>Complex archaea that bridge the gap between prokaryotes and eukaryotes.</title>
        <authorList>
            <person name="Spang A."/>
            <person name="Saw J.H."/>
            <person name="Jorgensen S.L."/>
            <person name="Zaremba-Niedzwiedzka K."/>
            <person name="Martijn J."/>
            <person name="Lind A.E."/>
            <person name="van Eijk R."/>
            <person name="Schleper C."/>
            <person name="Guy L."/>
            <person name="Ettema T.J."/>
        </authorList>
    </citation>
    <scope>NUCLEOTIDE SEQUENCE</scope>
</reference>
<evidence type="ECO:0000256" key="1">
    <source>
        <dbReference type="SAM" id="MobiDB-lite"/>
    </source>
</evidence>
<comment type="caution">
    <text evidence="3">The sequence shown here is derived from an EMBL/GenBank/DDBJ whole genome shotgun (WGS) entry which is preliminary data.</text>
</comment>
<feature type="region of interest" description="Disordered" evidence="1">
    <location>
        <begin position="351"/>
        <end position="371"/>
    </location>
</feature>
<dbReference type="Pfam" id="PF11376">
    <property type="entry name" value="DUF3179"/>
    <property type="match status" value="1"/>
</dbReference>
<proteinExistence type="predicted"/>
<name>A0A0F8XWQ0_9ZZZZ</name>
<keyword evidence="2" id="KW-0472">Membrane</keyword>
<feature type="transmembrane region" description="Helical" evidence="2">
    <location>
        <begin position="36"/>
        <end position="56"/>
    </location>
</feature>
<gene>
    <name evidence="3" type="ORF">LCGC14_2894280</name>
</gene>
<keyword evidence="2" id="KW-0812">Transmembrane</keyword>
<evidence type="ECO:0000313" key="3">
    <source>
        <dbReference type="EMBL" id="KKK73393.1"/>
    </source>
</evidence>